<gene>
    <name evidence="4" type="ORF">Sgleb_59590</name>
</gene>
<evidence type="ECO:0000256" key="2">
    <source>
        <dbReference type="SAM" id="SignalP"/>
    </source>
</evidence>
<dbReference type="InterPro" id="IPR006311">
    <property type="entry name" value="TAT_signal"/>
</dbReference>
<evidence type="ECO:0000313" key="4">
    <source>
        <dbReference type="EMBL" id="GFE17912.1"/>
    </source>
</evidence>
<dbReference type="Proteomes" id="UP000430079">
    <property type="component" value="Unassembled WGS sequence"/>
</dbReference>
<organism evidence="4 5">
    <name type="scientific">Streptomyces glebosus</name>
    <dbReference type="NCBI Taxonomy" id="249580"/>
    <lineage>
        <taxon>Bacteria</taxon>
        <taxon>Bacillati</taxon>
        <taxon>Actinomycetota</taxon>
        <taxon>Actinomycetes</taxon>
        <taxon>Kitasatosporales</taxon>
        <taxon>Streptomycetaceae</taxon>
        <taxon>Streptomyces</taxon>
    </lineage>
</organism>
<feature type="compositionally biased region" description="Low complexity" evidence="1">
    <location>
        <begin position="28"/>
        <end position="40"/>
    </location>
</feature>
<dbReference type="AlphaFoldDB" id="A0A640T4G0"/>
<keyword evidence="5" id="KW-1185">Reference proteome</keyword>
<proteinExistence type="predicted"/>
<comment type="caution">
    <text evidence="4">The sequence shown here is derived from an EMBL/GenBank/DDBJ whole genome shotgun (WGS) entry which is preliminary data.</text>
</comment>
<feature type="domain" description="Deoxyribonuclease NucA/NucB" evidence="3">
    <location>
        <begin position="343"/>
        <end position="439"/>
    </location>
</feature>
<name>A0A640T4G0_9ACTN</name>
<evidence type="ECO:0000256" key="1">
    <source>
        <dbReference type="SAM" id="MobiDB-lite"/>
    </source>
</evidence>
<evidence type="ECO:0000259" key="3">
    <source>
        <dbReference type="Pfam" id="PF14040"/>
    </source>
</evidence>
<evidence type="ECO:0000313" key="5">
    <source>
        <dbReference type="Proteomes" id="UP000430079"/>
    </source>
</evidence>
<dbReference type="EMBL" id="BLIO01000001">
    <property type="protein sequence ID" value="GFE17912.1"/>
    <property type="molecule type" value="Genomic_DNA"/>
</dbReference>
<accession>A0A640T4G0</accession>
<feature type="region of interest" description="Disordered" evidence="1">
    <location>
        <begin position="28"/>
        <end position="62"/>
    </location>
</feature>
<reference evidence="4 5" key="1">
    <citation type="submission" date="2019-12" db="EMBL/GenBank/DDBJ databases">
        <title>Whole genome shotgun sequence of Streptomyces hygroscopicus subsp. glebosus NBRC 13786.</title>
        <authorList>
            <person name="Ichikawa N."/>
            <person name="Kimura A."/>
            <person name="Kitahashi Y."/>
            <person name="Komaki H."/>
            <person name="Tamura T."/>
        </authorList>
    </citation>
    <scope>NUCLEOTIDE SEQUENCE [LARGE SCALE GENOMIC DNA]</scope>
    <source>
        <strain evidence="4 5">NBRC 13786</strain>
    </source>
</reference>
<dbReference type="Pfam" id="PF14040">
    <property type="entry name" value="DNase_NucA_NucB"/>
    <property type="match status" value="1"/>
</dbReference>
<dbReference type="PROSITE" id="PS51318">
    <property type="entry name" value="TAT"/>
    <property type="match status" value="1"/>
</dbReference>
<feature type="chain" id="PRO_5025019140" description="Deoxyribonuclease NucA/NucB domain-containing protein" evidence="2">
    <location>
        <begin position="31"/>
        <end position="444"/>
    </location>
</feature>
<keyword evidence="2" id="KW-0732">Signal</keyword>
<dbReference type="RefSeq" id="WP_190141063.1">
    <property type="nucleotide sequence ID" value="NZ_BLIO01000001.1"/>
</dbReference>
<sequence>MHASRRIALAAAGAGLSLAAALLAPASATAAPAPSGSGPLQTVGPAGEAPTPKSAGAVTLADQPSCDSVQQELDGYAAQGIDSVSCLEQQPVEAPQSTERAARSAVKAAVSARAVEEQLSAAPGCKVTMGQWFYTRLDACGSLQLKYDVFDTRTKKTIGGATFTANQEIQLAARSGVWHTADSLTLNTAWGAAKGLRAAWKTECTNGACGASSAWSGSLPIAKGKVLDGTTTHTWKAGQSTQGFNTKTTVTITGAGQILLYPASFTPPGKMTIRCDSVASGKSVGCVFPSFTPTLELPLNHRGHVNVAWSMQSLTDHWGWEGKGSPLTREANDSVINDNRGKVCDSTFTKDATVPDDSCDEFPFAATNQSGAQLGLTGKDCAQIRPDLPANGRWTVSYVNNTANRRCTIGHVPNGENGSVGGSLSIFYQNNRVLDDEKFWLAVR</sequence>
<dbReference type="InterPro" id="IPR029476">
    <property type="entry name" value="DNase_NucA_NucB"/>
</dbReference>
<protein>
    <recommendedName>
        <fullName evidence="3">Deoxyribonuclease NucA/NucB domain-containing protein</fullName>
    </recommendedName>
</protein>
<feature type="signal peptide" evidence="2">
    <location>
        <begin position="1"/>
        <end position="30"/>
    </location>
</feature>